<dbReference type="GO" id="GO:0071731">
    <property type="term" value="P:response to nitric oxide"/>
    <property type="evidence" value="ECO:0007669"/>
    <property type="project" value="TreeGrafter"/>
</dbReference>
<organism evidence="14 15">
    <name type="scientific">Gordonia soli NBRC 108243</name>
    <dbReference type="NCBI Taxonomy" id="1223545"/>
    <lineage>
        <taxon>Bacteria</taxon>
        <taxon>Bacillati</taxon>
        <taxon>Actinomycetota</taxon>
        <taxon>Actinomycetes</taxon>
        <taxon>Mycobacteriales</taxon>
        <taxon>Gordoniaceae</taxon>
        <taxon>Gordonia</taxon>
    </lineage>
</organism>
<evidence type="ECO:0000313" key="14">
    <source>
        <dbReference type="EMBL" id="GAC68385.1"/>
    </source>
</evidence>
<evidence type="ECO:0000256" key="8">
    <source>
        <dbReference type="ARBA" id="ARBA00023098"/>
    </source>
</evidence>
<comment type="caution">
    <text evidence="14">The sequence shown here is derived from an EMBL/GenBank/DDBJ whole genome shotgun (WGS) entry which is preliminary data.</text>
</comment>
<dbReference type="PANTHER" id="PTHR31650">
    <property type="entry name" value="O-ACYLTRANSFERASE (WSD1-LIKE) FAMILY PROTEIN"/>
    <property type="match status" value="1"/>
</dbReference>
<dbReference type="Pfam" id="PF03007">
    <property type="entry name" value="WS_DGAT_cat"/>
    <property type="match status" value="1"/>
</dbReference>
<dbReference type="InterPro" id="IPR009721">
    <property type="entry name" value="O-acyltransferase_WSD1_C"/>
</dbReference>
<evidence type="ECO:0000256" key="7">
    <source>
        <dbReference type="ARBA" id="ARBA00022798"/>
    </source>
</evidence>
<reference evidence="14 15" key="1">
    <citation type="submission" date="2013-01" db="EMBL/GenBank/DDBJ databases">
        <title>Whole genome shotgun sequence of Gordonia soli NBRC 108243.</title>
        <authorList>
            <person name="Isaki-Nakamura S."/>
            <person name="Hosoyama A."/>
            <person name="Tsuchikane K."/>
            <person name="Ando Y."/>
            <person name="Baba S."/>
            <person name="Ohji S."/>
            <person name="Hamada M."/>
            <person name="Tamura T."/>
            <person name="Yamazoe A."/>
            <person name="Yamazaki S."/>
            <person name="Fujita N."/>
        </authorList>
    </citation>
    <scope>NUCLEOTIDE SEQUENCE [LARGE SCALE GENOMIC DNA]</scope>
    <source>
        <strain evidence="14 15">NBRC 108243</strain>
    </source>
</reference>
<evidence type="ECO:0000256" key="5">
    <source>
        <dbReference type="ARBA" id="ARBA00022516"/>
    </source>
</evidence>
<dbReference type="EMBL" id="BANX01000015">
    <property type="protein sequence ID" value="GAC68385.1"/>
    <property type="molecule type" value="Genomic_DNA"/>
</dbReference>
<dbReference type="UniPathway" id="UPA00282"/>
<keyword evidence="7 11" id="KW-0319">Glycerol metabolism</keyword>
<dbReference type="RefSeq" id="WP_007620503.1">
    <property type="nucleotide sequence ID" value="NZ_BANX01000015.1"/>
</dbReference>
<dbReference type="eggNOG" id="COG1020">
    <property type="taxonomic scope" value="Bacteria"/>
</dbReference>
<evidence type="ECO:0000256" key="6">
    <source>
        <dbReference type="ARBA" id="ARBA00022679"/>
    </source>
</evidence>
<dbReference type="NCBIfam" id="TIGR02946">
    <property type="entry name" value="acyl_WS_DGAT"/>
    <property type="match status" value="1"/>
</dbReference>
<keyword evidence="5 11" id="KW-0444">Lipid biosynthesis</keyword>
<accession>M0QIG2</accession>
<dbReference type="InterPro" id="IPR014292">
    <property type="entry name" value="Acyl_transf_WS/DGAT"/>
</dbReference>
<sequence>MQRLSGLDASFLYLETRSQLMHVIGLIEIDPSTVPGGYSFPRMRSELERRVSAIPTFRRKLDNSLLNIDHPVWIEDDDFDIERHVHRVAVPAPGGEREVADLCGHLAGQTLDRGKPLWELWFIEGLADGKIAVMLRVHHANVDGVTSAEMLAQLCTMTPEPPDLDSQQVAESAGGTSRATMAVGGAVNYFVQRPIAMAKLLPRTLDISVGWLRRSFSNTGMPAPFRAPRTRFNAPISPHRSIAITQVSLDDVKRVKNRFGVTVNDVVLALAGGALRSYLEDKDELPDRPLVGMVPVSVHGLDEKDLVVPGTNKVSGMFTLLPTDRPDPVERVEAAAELSRRSKAHHAEIDGNILRAWAQFAPGTTMANLMKLYGDRNLAASHPPVFNVLISNVPGPDFPLYFLGARVSAVYPLGPIFHGLGLNITVFSADGHLNIGILSCADHAPDVSVIANGFADQLKVLLEVCEA</sequence>
<keyword evidence="15" id="KW-1185">Reference proteome</keyword>
<dbReference type="PANTHER" id="PTHR31650:SF1">
    <property type="entry name" value="WAX ESTER SYNTHASE_DIACYLGLYCEROL ACYLTRANSFERASE 4-RELATED"/>
    <property type="match status" value="1"/>
</dbReference>
<dbReference type="OrthoDB" id="9810950at2"/>
<evidence type="ECO:0000259" key="13">
    <source>
        <dbReference type="Pfam" id="PF06974"/>
    </source>
</evidence>
<evidence type="ECO:0000256" key="3">
    <source>
        <dbReference type="ARBA" id="ARBA00009587"/>
    </source>
</evidence>
<proteinExistence type="inferred from homology"/>
<keyword evidence="6 11" id="KW-0808">Transferase</keyword>
<evidence type="ECO:0000256" key="11">
    <source>
        <dbReference type="RuleBase" id="RU361241"/>
    </source>
</evidence>
<dbReference type="SUPFAM" id="SSF52777">
    <property type="entry name" value="CoA-dependent acyltransferases"/>
    <property type="match status" value="1"/>
</dbReference>
<protein>
    <recommendedName>
        <fullName evidence="4 11">Diacylglycerol O-acyltransferase</fullName>
        <ecNumber evidence="4 11">2.3.1.20</ecNumber>
    </recommendedName>
</protein>
<dbReference type="EC" id="2.3.1.20" evidence="4 11"/>
<gene>
    <name evidence="14" type="ORF">GS4_15_00340</name>
</gene>
<evidence type="ECO:0000256" key="9">
    <source>
        <dbReference type="ARBA" id="ARBA00023315"/>
    </source>
</evidence>
<keyword evidence="8 11" id="KW-0443">Lipid metabolism</keyword>
<feature type="domain" description="O-acyltransferase WSD1-like N-terminal" evidence="12">
    <location>
        <begin position="4"/>
        <end position="267"/>
    </location>
</feature>
<dbReference type="GO" id="GO:0006071">
    <property type="term" value="P:glycerol metabolic process"/>
    <property type="evidence" value="ECO:0007669"/>
    <property type="project" value="UniProtKB-KW"/>
</dbReference>
<evidence type="ECO:0000256" key="2">
    <source>
        <dbReference type="ARBA" id="ARBA00005189"/>
    </source>
</evidence>
<comment type="catalytic activity">
    <reaction evidence="10 11">
        <text>an acyl-CoA + a 1,2-diacyl-sn-glycerol = a triacyl-sn-glycerol + CoA</text>
        <dbReference type="Rhea" id="RHEA:10868"/>
        <dbReference type="ChEBI" id="CHEBI:17815"/>
        <dbReference type="ChEBI" id="CHEBI:57287"/>
        <dbReference type="ChEBI" id="CHEBI:58342"/>
        <dbReference type="ChEBI" id="CHEBI:64615"/>
        <dbReference type="EC" id="2.3.1.20"/>
    </reaction>
</comment>
<dbReference type="Pfam" id="PF06974">
    <property type="entry name" value="WS_DGAT_C"/>
    <property type="match status" value="1"/>
</dbReference>
<dbReference type="GO" id="GO:0001666">
    <property type="term" value="P:response to hypoxia"/>
    <property type="evidence" value="ECO:0007669"/>
    <property type="project" value="TreeGrafter"/>
</dbReference>
<evidence type="ECO:0000259" key="12">
    <source>
        <dbReference type="Pfam" id="PF03007"/>
    </source>
</evidence>
<keyword evidence="9 11" id="KW-0012">Acyltransferase</keyword>
<comment type="similarity">
    <text evidence="3 11">Belongs to the long-chain O-acyltransferase family.</text>
</comment>
<dbReference type="InterPro" id="IPR004255">
    <property type="entry name" value="O-acyltransferase_WSD1_N"/>
</dbReference>
<dbReference type="InterPro" id="IPR045034">
    <property type="entry name" value="O-acyltransferase_WSD1-like"/>
</dbReference>
<dbReference type="AlphaFoldDB" id="M0QIG2"/>
<dbReference type="GO" id="GO:0051701">
    <property type="term" value="P:biological process involved in interaction with host"/>
    <property type="evidence" value="ECO:0007669"/>
    <property type="project" value="TreeGrafter"/>
</dbReference>
<name>M0QIG2_9ACTN</name>
<comment type="pathway">
    <text evidence="2">Lipid metabolism.</text>
</comment>
<evidence type="ECO:0000256" key="1">
    <source>
        <dbReference type="ARBA" id="ARBA00004771"/>
    </source>
</evidence>
<dbReference type="GO" id="GO:0019432">
    <property type="term" value="P:triglyceride biosynthetic process"/>
    <property type="evidence" value="ECO:0007669"/>
    <property type="project" value="UniProtKB-UniPathway"/>
</dbReference>
<evidence type="ECO:0000256" key="10">
    <source>
        <dbReference type="ARBA" id="ARBA00048109"/>
    </source>
</evidence>
<dbReference type="Proteomes" id="UP000011666">
    <property type="component" value="Unassembled WGS sequence"/>
</dbReference>
<evidence type="ECO:0000313" key="15">
    <source>
        <dbReference type="Proteomes" id="UP000011666"/>
    </source>
</evidence>
<evidence type="ECO:0000256" key="4">
    <source>
        <dbReference type="ARBA" id="ARBA00013244"/>
    </source>
</evidence>
<comment type="pathway">
    <text evidence="1 11">Glycerolipid metabolism; triacylglycerol biosynthesis.</text>
</comment>
<dbReference type="GO" id="GO:0004144">
    <property type="term" value="F:diacylglycerol O-acyltransferase activity"/>
    <property type="evidence" value="ECO:0007669"/>
    <property type="project" value="UniProtKB-EC"/>
</dbReference>
<dbReference type="STRING" id="1223545.GS4_15_00340"/>
<feature type="domain" description="O-acyltransferase WSD1 C-terminal" evidence="13">
    <location>
        <begin position="312"/>
        <end position="460"/>
    </location>
</feature>
<dbReference type="GO" id="GO:0005886">
    <property type="term" value="C:plasma membrane"/>
    <property type="evidence" value="ECO:0007669"/>
    <property type="project" value="TreeGrafter"/>
</dbReference>